<dbReference type="AlphaFoldDB" id="A0A922L179"/>
<sequence>MIVDKYKGGHNSSSDIGPQFQLISVGAEKREQCSKSISLKVESTEFQQQQQQQQCCICLTARKPSE</sequence>
<evidence type="ECO:0000313" key="1">
    <source>
        <dbReference type="EMBL" id="KAH9493632.1"/>
    </source>
</evidence>
<reference evidence="1" key="2">
    <citation type="journal article" date="2022" name="Res Sq">
        <title>Comparative Genomics Reveals Insights into the Divergent Evolution of Astigmatic Mites and Household Pest Adaptations.</title>
        <authorList>
            <person name="Xiong Q."/>
            <person name="Wan A.T.-Y."/>
            <person name="Liu X.-Y."/>
            <person name="Fung C.S.-H."/>
            <person name="Xiao X."/>
            <person name="Malainual N."/>
            <person name="Hou J."/>
            <person name="Wang L."/>
            <person name="Wang M."/>
            <person name="Yang K."/>
            <person name="Cui Y."/>
            <person name="Leung E."/>
            <person name="Nong W."/>
            <person name="Shin S.-K."/>
            <person name="Au S."/>
            <person name="Jeong K.Y."/>
            <person name="Chew F.T."/>
            <person name="Hui J."/>
            <person name="Leung T.F."/>
            <person name="Tungtrongchitr A."/>
            <person name="Zhong N."/>
            <person name="Liu Z."/>
            <person name="Tsui S."/>
        </authorList>
    </citation>
    <scope>NUCLEOTIDE SEQUENCE</scope>
    <source>
        <strain evidence="1">Derf</strain>
        <tissue evidence="1">Whole organism</tissue>
    </source>
</reference>
<dbReference type="EMBL" id="ASGP02000008">
    <property type="protein sequence ID" value="KAH9493632.1"/>
    <property type="molecule type" value="Genomic_DNA"/>
</dbReference>
<gene>
    <name evidence="1" type="ORF">DERF_014371</name>
</gene>
<evidence type="ECO:0000313" key="2">
    <source>
        <dbReference type="Proteomes" id="UP000790347"/>
    </source>
</evidence>
<reference evidence="1" key="1">
    <citation type="submission" date="2013-05" db="EMBL/GenBank/DDBJ databases">
        <authorList>
            <person name="Yim A.K.Y."/>
            <person name="Chan T.F."/>
            <person name="Ji K.M."/>
            <person name="Liu X.Y."/>
            <person name="Zhou J.W."/>
            <person name="Li R.Q."/>
            <person name="Yang K.Y."/>
            <person name="Li J."/>
            <person name="Li M."/>
            <person name="Law P.T.W."/>
            <person name="Wu Y.L."/>
            <person name="Cai Z.L."/>
            <person name="Qin H."/>
            <person name="Bao Y."/>
            <person name="Leung R.K.K."/>
            <person name="Ng P.K.S."/>
            <person name="Zou J."/>
            <person name="Zhong X.J."/>
            <person name="Ran P.X."/>
            <person name="Zhong N.S."/>
            <person name="Liu Z.G."/>
            <person name="Tsui S.K.W."/>
        </authorList>
    </citation>
    <scope>NUCLEOTIDE SEQUENCE</scope>
    <source>
        <strain evidence="1">Derf</strain>
        <tissue evidence="1">Whole organism</tissue>
    </source>
</reference>
<dbReference type="Proteomes" id="UP000790347">
    <property type="component" value="Unassembled WGS sequence"/>
</dbReference>
<name>A0A922L179_DERFA</name>
<comment type="caution">
    <text evidence="1">The sequence shown here is derived from an EMBL/GenBank/DDBJ whole genome shotgun (WGS) entry which is preliminary data.</text>
</comment>
<keyword evidence="2" id="KW-1185">Reference proteome</keyword>
<protein>
    <submittedName>
        <fullName evidence="1">Uncharacterized protein</fullName>
    </submittedName>
</protein>
<accession>A0A922L179</accession>
<proteinExistence type="predicted"/>
<organism evidence="1 2">
    <name type="scientific">Dermatophagoides farinae</name>
    <name type="common">American house dust mite</name>
    <dbReference type="NCBI Taxonomy" id="6954"/>
    <lineage>
        <taxon>Eukaryota</taxon>
        <taxon>Metazoa</taxon>
        <taxon>Ecdysozoa</taxon>
        <taxon>Arthropoda</taxon>
        <taxon>Chelicerata</taxon>
        <taxon>Arachnida</taxon>
        <taxon>Acari</taxon>
        <taxon>Acariformes</taxon>
        <taxon>Sarcoptiformes</taxon>
        <taxon>Astigmata</taxon>
        <taxon>Psoroptidia</taxon>
        <taxon>Analgoidea</taxon>
        <taxon>Pyroglyphidae</taxon>
        <taxon>Dermatophagoidinae</taxon>
        <taxon>Dermatophagoides</taxon>
    </lineage>
</organism>